<evidence type="ECO:0000313" key="3">
    <source>
        <dbReference type="Proteomes" id="UP001521116"/>
    </source>
</evidence>
<evidence type="ECO:0000313" key="2">
    <source>
        <dbReference type="EMBL" id="KAL1629166.1"/>
    </source>
</evidence>
<comment type="caution">
    <text evidence="2">The sequence shown here is derived from an EMBL/GenBank/DDBJ whole genome shotgun (WGS) entry which is preliminary data.</text>
</comment>
<sequence length="156" mass="17993">MPCLNLKGSYDFGPGWRTRWWTSVSVKLKQMTGRPYGWQSCKSTVEAQCNAYEEKLLAYEENPSGSEPPNEGDWGNLMELWYGVRSSKKQEEQEAQELATASREATRVSDQQRSNMLARMANKRSVDSALSPERDEDYYSTEDILDKKETAWSFLR</sequence>
<organism evidence="2 3">
    <name type="scientific">Neofusicoccum ribis</name>
    <dbReference type="NCBI Taxonomy" id="45134"/>
    <lineage>
        <taxon>Eukaryota</taxon>
        <taxon>Fungi</taxon>
        <taxon>Dikarya</taxon>
        <taxon>Ascomycota</taxon>
        <taxon>Pezizomycotina</taxon>
        <taxon>Dothideomycetes</taxon>
        <taxon>Dothideomycetes incertae sedis</taxon>
        <taxon>Botryosphaeriales</taxon>
        <taxon>Botryosphaeriaceae</taxon>
        <taxon>Neofusicoccum</taxon>
    </lineage>
</organism>
<evidence type="ECO:0000256" key="1">
    <source>
        <dbReference type="SAM" id="MobiDB-lite"/>
    </source>
</evidence>
<reference evidence="2 3" key="1">
    <citation type="submission" date="2024-02" db="EMBL/GenBank/DDBJ databases">
        <title>De novo assembly and annotation of 12 fungi associated with fruit tree decline syndrome in Ontario, Canada.</title>
        <authorList>
            <person name="Sulman M."/>
            <person name="Ellouze W."/>
            <person name="Ilyukhin E."/>
        </authorList>
    </citation>
    <scope>NUCLEOTIDE SEQUENCE [LARGE SCALE GENOMIC DNA]</scope>
    <source>
        <strain evidence="2 3">M1-105</strain>
    </source>
</reference>
<protein>
    <submittedName>
        <fullName evidence="2">Uncharacterized protein</fullName>
    </submittedName>
</protein>
<feature type="region of interest" description="Disordered" evidence="1">
    <location>
        <begin position="92"/>
        <end position="142"/>
    </location>
</feature>
<keyword evidence="3" id="KW-1185">Reference proteome</keyword>
<dbReference type="Proteomes" id="UP001521116">
    <property type="component" value="Unassembled WGS sequence"/>
</dbReference>
<proteinExistence type="predicted"/>
<accession>A0ABR3SU79</accession>
<gene>
    <name evidence="2" type="ORF">SLS56_005501</name>
</gene>
<name>A0ABR3SU79_9PEZI</name>
<dbReference type="EMBL" id="JAJVDC020000056">
    <property type="protein sequence ID" value="KAL1629166.1"/>
    <property type="molecule type" value="Genomic_DNA"/>
</dbReference>